<evidence type="ECO:0000256" key="6">
    <source>
        <dbReference type="ARBA" id="ARBA00022824"/>
    </source>
</evidence>
<keyword evidence="10" id="KW-0175">Coiled coil</keyword>
<evidence type="ECO:0000256" key="12">
    <source>
        <dbReference type="SAM" id="Phobius"/>
    </source>
</evidence>
<evidence type="ECO:0000256" key="11">
    <source>
        <dbReference type="SAM" id="MobiDB-lite"/>
    </source>
</evidence>
<feature type="compositionally biased region" description="Basic and acidic residues" evidence="11">
    <location>
        <begin position="124"/>
        <end position="148"/>
    </location>
</feature>
<evidence type="ECO:0000256" key="4">
    <source>
        <dbReference type="ARBA" id="ARBA00022490"/>
    </source>
</evidence>
<dbReference type="InterPro" id="IPR009703">
    <property type="entry name" value="Selenoprotein_S"/>
</dbReference>
<feature type="transmembrane region" description="Helical" evidence="12">
    <location>
        <begin position="38"/>
        <end position="56"/>
    </location>
</feature>
<name>A0A8S3SWY0_MYTED</name>
<accession>A0A8S3SWY0</accession>
<keyword evidence="7" id="KW-0712">Selenocysteine</keyword>
<keyword evidence="14" id="KW-1185">Reference proteome</keyword>
<dbReference type="PANTHER" id="PTHR28621">
    <property type="entry name" value="SELENOPROTEIN S"/>
    <property type="match status" value="1"/>
</dbReference>
<evidence type="ECO:0000256" key="8">
    <source>
        <dbReference type="ARBA" id="ARBA00022989"/>
    </source>
</evidence>
<evidence type="ECO:0000256" key="1">
    <source>
        <dbReference type="ARBA" id="ARBA00004389"/>
    </source>
</evidence>
<evidence type="ECO:0000313" key="14">
    <source>
        <dbReference type="Proteomes" id="UP000683360"/>
    </source>
</evidence>
<dbReference type="EMBL" id="CAJPWZ010001680">
    <property type="protein sequence ID" value="CAG2221289.1"/>
    <property type="molecule type" value="Genomic_DNA"/>
</dbReference>
<comment type="subcellular location">
    <subcellularLocation>
        <location evidence="2">Cytoplasm</location>
    </subcellularLocation>
    <subcellularLocation>
        <location evidence="1">Endoplasmic reticulum membrane</location>
        <topology evidence="1">Single-pass membrane protein</topology>
    </subcellularLocation>
</comment>
<evidence type="ECO:0000256" key="10">
    <source>
        <dbReference type="SAM" id="Coils"/>
    </source>
</evidence>
<feature type="coiled-coil region" evidence="10">
    <location>
        <begin position="78"/>
        <end position="123"/>
    </location>
</feature>
<evidence type="ECO:0000256" key="2">
    <source>
        <dbReference type="ARBA" id="ARBA00004496"/>
    </source>
</evidence>
<dbReference type="PANTHER" id="PTHR28621:SF1">
    <property type="entry name" value="SELENOPROTEIN S"/>
    <property type="match status" value="1"/>
</dbReference>
<evidence type="ECO:0000256" key="3">
    <source>
        <dbReference type="ARBA" id="ARBA00011034"/>
    </source>
</evidence>
<keyword evidence="6" id="KW-0256">Endoplasmic reticulum</keyword>
<dbReference type="Gene3D" id="6.10.250.2950">
    <property type="match status" value="1"/>
</dbReference>
<dbReference type="AlphaFoldDB" id="A0A8S3SWY0"/>
<evidence type="ECO:0000256" key="5">
    <source>
        <dbReference type="ARBA" id="ARBA00022692"/>
    </source>
</evidence>
<evidence type="ECO:0000256" key="9">
    <source>
        <dbReference type="ARBA" id="ARBA00023136"/>
    </source>
</evidence>
<keyword evidence="4" id="KW-0963">Cytoplasm</keyword>
<feature type="region of interest" description="Disordered" evidence="11">
    <location>
        <begin position="124"/>
        <end position="183"/>
    </location>
</feature>
<evidence type="ECO:0000256" key="7">
    <source>
        <dbReference type="ARBA" id="ARBA00022933"/>
    </source>
</evidence>
<gene>
    <name evidence="13" type="ORF">MEDL_34676</name>
</gene>
<dbReference type="GO" id="GO:0030970">
    <property type="term" value="P:retrograde protein transport, ER to cytosol"/>
    <property type="evidence" value="ECO:0007669"/>
    <property type="project" value="TreeGrafter"/>
</dbReference>
<keyword evidence="9 12" id="KW-0472">Membrane</keyword>
<keyword evidence="8 12" id="KW-1133">Transmembrane helix</keyword>
<keyword evidence="5 12" id="KW-0812">Transmembrane</keyword>
<dbReference type="GO" id="GO:0036502">
    <property type="term" value="C:Derlin-1-VIMP complex"/>
    <property type="evidence" value="ECO:0007669"/>
    <property type="project" value="TreeGrafter"/>
</dbReference>
<dbReference type="OrthoDB" id="75792at2759"/>
<dbReference type="GO" id="GO:0030968">
    <property type="term" value="P:endoplasmic reticulum unfolded protein response"/>
    <property type="evidence" value="ECO:0007669"/>
    <property type="project" value="TreeGrafter"/>
</dbReference>
<protein>
    <submittedName>
        <fullName evidence="13">SELS</fullName>
    </submittedName>
</protein>
<evidence type="ECO:0000313" key="13">
    <source>
        <dbReference type="EMBL" id="CAG2221289.1"/>
    </source>
</evidence>
<dbReference type="Proteomes" id="UP000683360">
    <property type="component" value="Unassembled WGS sequence"/>
</dbReference>
<sequence length="183" mass="21376">MGDAPQGNQEQGQEVPVNQNPQFVTETFSSVIEFLQQYGWFVLFGIVVLIYIKVKLDPHIRRVKKKAEDVIEQKKFDPDVAQRRMEQMERARQRLQEQHDAEAARYAEKQRIKEEEKRKLKIEDWENHQEGKGYRSKVKPKEEQDIKKPLKAKPRLRTNDYNPLMGDMGGASFRPPRRSGGGG</sequence>
<proteinExistence type="inferred from homology"/>
<dbReference type="GO" id="GO:0036513">
    <property type="term" value="C:Derlin-1 retrotranslocation complex"/>
    <property type="evidence" value="ECO:0007669"/>
    <property type="project" value="TreeGrafter"/>
</dbReference>
<comment type="caution">
    <text evidence="13">The sequence shown here is derived from an EMBL/GenBank/DDBJ whole genome shotgun (WGS) entry which is preliminary data.</text>
</comment>
<dbReference type="Pfam" id="PF06936">
    <property type="entry name" value="Selenoprotein_S"/>
    <property type="match status" value="1"/>
</dbReference>
<reference evidence="13" key="1">
    <citation type="submission" date="2021-03" db="EMBL/GenBank/DDBJ databases">
        <authorList>
            <person name="Bekaert M."/>
        </authorList>
    </citation>
    <scope>NUCLEOTIDE SEQUENCE</scope>
</reference>
<organism evidence="13 14">
    <name type="scientific">Mytilus edulis</name>
    <name type="common">Blue mussel</name>
    <dbReference type="NCBI Taxonomy" id="6550"/>
    <lineage>
        <taxon>Eukaryota</taxon>
        <taxon>Metazoa</taxon>
        <taxon>Spiralia</taxon>
        <taxon>Lophotrochozoa</taxon>
        <taxon>Mollusca</taxon>
        <taxon>Bivalvia</taxon>
        <taxon>Autobranchia</taxon>
        <taxon>Pteriomorphia</taxon>
        <taxon>Mytilida</taxon>
        <taxon>Mytiloidea</taxon>
        <taxon>Mytilidae</taxon>
        <taxon>Mytilinae</taxon>
        <taxon>Mytilus</taxon>
    </lineage>
</organism>
<comment type="similarity">
    <text evidence="3">Belongs to the selenoprotein S family.</text>
</comment>